<keyword evidence="9" id="KW-0675">Receptor</keyword>
<feature type="domain" description="Ionotropic glutamate receptor L-glutamate and glycine-binding" evidence="16">
    <location>
        <begin position="215"/>
        <end position="310"/>
    </location>
</feature>
<evidence type="ECO:0000313" key="18">
    <source>
        <dbReference type="EMBL" id="KDR17646.1"/>
    </source>
</evidence>
<dbReference type="SUPFAM" id="SSF53850">
    <property type="entry name" value="Periplasmic binding protein-like II"/>
    <property type="match status" value="1"/>
</dbReference>
<keyword evidence="4" id="KW-1003">Cell membrane</keyword>
<keyword evidence="12" id="KW-0407">Ion channel</keyword>
<dbReference type="InterPro" id="IPR001320">
    <property type="entry name" value="Iontro_rcpt_C"/>
</dbReference>
<evidence type="ECO:0000256" key="5">
    <source>
        <dbReference type="ARBA" id="ARBA00022692"/>
    </source>
</evidence>
<comment type="similarity">
    <text evidence="2">Belongs to the glutamate-gated ion channel (TC 1.A.10.1) family.</text>
</comment>
<accession>A0A067RCL5</accession>
<dbReference type="GO" id="GO:0005886">
    <property type="term" value="C:plasma membrane"/>
    <property type="evidence" value="ECO:0007669"/>
    <property type="project" value="UniProtKB-SubCell"/>
</dbReference>
<dbReference type="GO" id="GO:0050906">
    <property type="term" value="P:detection of stimulus involved in sensory perception"/>
    <property type="evidence" value="ECO:0007669"/>
    <property type="project" value="UniProtKB-ARBA"/>
</dbReference>
<dbReference type="AlphaFoldDB" id="A0A067RCL5"/>
<evidence type="ECO:0000256" key="10">
    <source>
        <dbReference type="ARBA" id="ARBA00023180"/>
    </source>
</evidence>
<dbReference type="FunCoup" id="A0A067RCL5">
    <property type="interactions" value="58"/>
</dbReference>
<dbReference type="PANTHER" id="PTHR42643">
    <property type="entry name" value="IONOTROPIC RECEPTOR 20A-RELATED"/>
    <property type="match status" value="1"/>
</dbReference>
<feature type="domain" description="Ionotropic receptor 75a N-terminal" evidence="17">
    <location>
        <begin position="113"/>
        <end position="204"/>
    </location>
</feature>
<comment type="subcellular location">
    <subcellularLocation>
        <location evidence="1">Cell membrane</location>
        <topology evidence="1">Multi-pass membrane protein</topology>
    </subcellularLocation>
</comment>
<keyword evidence="11" id="KW-1071">Ligand-gated ion channel</keyword>
<evidence type="ECO:0000259" key="15">
    <source>
        <dbReference type="Pfam" id="PF00060"/>
    </source>
</evidence>
<dbReference type="Gene3D" id="3.40.190.10">
    <property type="entry name" value="Periplasmic binding protein-like II"/>
    <property type="match status" value="1"/>
</dbReference>
<evidence type="ECO:0000259" key="16">
    <source>
        <dbReference type="Pfam" id="PF10613"/>
    </source>
</evidence>
<keyword evidence="8 13" id="KW-0472">Membrane</keyword>
<name>A0A067RCL5_ZOONE</name>
<dbReference type="Gene3D" id="1.10.287.70">
    <property type="match status" value="1"/>
</dbReference>
<evidence type="ECO:0000256" key="14">
    <source>
        <dbReference type="SAM" id="SignalP"/>
    </source>
</evidence>
<dbReference type="Pfam" id="PF00060">
    <property type="entry name" value="Lig_chan"/>
    <property type="match status" value="1"/>
</dbReference>
<feature type="transmembrane region" description="Helical" evidence="13">
    <location>
        <begin position="579"/>
        <end position="603"/>
    </location>
</feature>
<keyword evidence="6 13" id="KW-1133">Transmembrane helix</keyword>
<dbReference type="Proteomes" id="UP000027135">
    <property type="component" value="Unassembled WGS sequence"/>
</dbReference>
<dbReference type="OrthoDB" id="6117597at2759"/>
<feature type="chain" id="PRO_5012700714" description="Ionotropic glutamate receptor C-terminal domain-containing protein" evidence="14">
    <location>
        <begin position="16"/>
        <end position="604"/>
    </location>
</feature>
<reference evidence="18 19" key="1">
    <citation type="journal article" date="2014" name="Nat. Commun.">
        <title>Molecular traces of alternative social organization in a termite genome.</title>
        <authorList>
            <person name="Terrapon N."/>
            <person name="Li C."/>
            <person name="Robertson H.M."/>
            <person name="Ji L."/>
            <person name="Meng X."/>
            <person name="Booth W."/>
            <person name="Chen Z."/>
            <person name="Childers C.P."/>
            <person name="Glastad K.M."/>
            <person name="Gokhale K."/>
            <person name="Gowin J."/>
            <person name="Gronenberg W."/>
            <person name="Hermansen R.A."/>
            <person name="Hu H."/>
            <person name="Hunt B.G."/>
            <person name="Huylmans A.K."/>
            <person name="Khalil S.M."/>
            <person name="Mitchell R.D."/>
            <person name="Munoz-Torres M.C."/>
            <person name="Mustard J.A."/>
            <person name="Pan H."/>
            <person name="Reese J.T."/>
            <person name="Scharf M.E."/>
            <person name="Sun F."/>
            <person name="Vogel H."/>
            <person name="Xiao J."/>
            <person name="Yang W."/>
            <person name="Yang Z."/>
            <person name="Yang Z."/>
            <person name="Zhou J."/>
            <person name="Zhu J."/>
            <person name="Brent C.S."/>
            <person name="Elsik C.G."/>
            <person name="Goodisman M.A."/>
            <person name="Liberles D.A."/>
            <person name="Roe R.M."/>
            <person name="Vargo E.L."/>
            <person name="Vilcinskas A."/>
            <person name="Wang J."/>
            <person name="Bornberg-Bauer E."/>
            <person name="Korb J."/>
            <person name="Zhang G."/>
            <person name="Liebig J."/>
        </authorList>
    </citation>
    <scope>NUCLEOTIDE SEQUENCE [LARGE SCALE GENOMIC DNA]</scope>
    <source>
        <tissue evidence="18">Whole organism</tissue>
    </source>
</reference>
<evidence type="ECO:0000256" key="11">
    <source>
        <dbReference type="ARBA" id="ARBA00023286"/>
    </source>
</evidence>
<feature type="signal peptide" evidence="14">
    <location>
        <begin position="1"/>
        <end position="15"/>
    </location>
</feature>
<dbReference type="InterPro" id="IPR052192">
    <property type="entry name" value="Insect_Ionotropic_Sensory_Rcpt"/>
</dbReference>
<evidence type="ECO:0000256" key="1">
    <source>
        <dbReference type="ARBA" id="ARBA00004651"/>
    </source>
</evidence>
<dbReference type="EMBL" id="KK852726">
    <property type="protein sequence ID" value="KDR17646.1"/>
    <property type="molecule type" value="Genomic_DNA"/>
</dbReference>
<feature type="transmembrane region" description="Helical" evidence="13">
    <location>
        <begin position="391"/>
        <end position="411"/>
    </location>
</feature>
<dbReference type="PANTHER" id="PTHR42643:SF24">
    <property type="entry name" value="IONOTROPIC RECEPTOR 60A"/>
    <property type="match status" value="1"/>
</dbReference>
<evidence type="ECO:0000256" key="2">
    <source>
        <dbReference type="ARBA" id="ARBA00008685"/>
    </source>
</evidence>
<evidence type="ECO:0000256" key="12">
    <source>
        <dbReference type="ARBA" id="ARBA00023303"/>
    </source>
</evidence>
<keyword evidence="19" id="KW-1185">Reference proteome</keyword>
<evidence type="ECO:0000256" key="6">
    <source>
        <dbReference type="ARBA" id="ARBA00022989"/>
    </source>
</evidence>
<gene>
    <name evidence="18" type="ORF">L798_08353</name>
</gene>
<evidence type="ECO:0000256" key="8">
    <source>
        <dbReference type="ARBA" id="ARBA00023136"/>
    </source>
</evidence>
<evidence type="ECO:0000256" key="13">
    <source>
        <dbReference type="SAM" id="Phobius"/>
    </source>
</evidence>
<dbReference type="GO" id="GO:0015276">
    <property type="term" value="F:ligand-gated monoatomic ion channel activity"/>
    <property type="evidence" value="ECO:0007669"/>
    <property type="project" value="InterPro"/>
</dbReference>
<evidence type="ECO:0000256" key="7">
    <source>
        <dbReference type="ARBA" id="ARBA00023065"/>
    </source>
</evidence>
<dbReference type="Pfam" id="PF24576">
    <property type="entry name" value="IR75A_N"/>
    <property type="match status" value="1"/>
</dbReference>
<evidence type="ECO:0000259" key="17">
    <source>
        <dbReference type="Pfam" id="PF24576"/>
    </source>
</evidence>
<sequence>MKVLPLCLMVTFCSGFNTDAFVGTVTAIKQHFRSRFVYLLHDQPIGLRQHAKSNDFTKRFSGSHVTVAVLSTPRISDSLDGLHCGLKTCLLVIPHGLQDIRISLVKISSKLHMSSVKWLLFLENNTSLEEFFTDINIPFDCEFLVAQPEGGHVVGLTEVYRVSPKLPLQTYRFGNWTPDGGLTWPTMKLYERRNHLHGITLKTGALQSFVSFRKNKAVWNSISQGFFMKLWPLIRRELNFSIHLYGSKDGDITEGFMTPDGFWTGVYGLLQRREVELAFLPITMTSSRIDIMDFTVPLMEMRTSVIIKEPDSYEMQWNSILVPFTWQLWIAVCVVMVLLIVCLATTHRLNCHYENVEDKDFGFMEAIFIVYAALCQQGHSDTPNSTSVRAVFVTSYLTGMFLLGCYSAAFITHLTLRDPVLPFTDFKGLLEDGSYRLGMALISAQLEYFKNSSNELLRDIYWKMIAPHEATLELTDFPGLQRLCYDRNYAHLASDYMLVLPGYLPQCSITLVPQAFYPGTMALATVKRSPYLGLLNYMLQRMRRHGLLRGLYERFLFKLRLATQQAQEKKKLSVDLSDVAPVFLTLAVGIAFSFALFLFEFYIM</sequence>
<protein>
    <recommendedName>
        <fullName evidence="20">Ionotropic glutamate receptor C-terminal domain-containing protein</fullName>
    </recommendedName>
</protein>
<evidence type="ECO:0000256" key="3">
    <source>
        <dbReference type="ARBA" id="ARBA00022448"/>
    </source>
</evidence>
<dbReference type="eggNOG" id="KOG1052">
    <property type="taxonomic scope" value="Eukaryota"/>
</dbReference>
<feature type="domain" description="Ionotropic glutamate receptor C-terminal" evidence="15">
    <location>
        <begin position="325"/>
        <end position="590"/>
    </location>
</feature>
<keyword evidence="10" id="KW-0325">Glycoprotein</keyword>
<evidence type="ECO:0008006" key="20">
    <source>
        <dbReference type="Google" id="ProtNLM"/>
    </source>
</evidence>
<dbReference type="InterPro" id="IPR057074">
    <property type="entry name" value="IR75A_N"/>
</dbReference>
<keyword evidence="3" id="KW-0813">Transport</keyword>
<feature type="transmembrane region" description="Helical" evidence="13">
    <location>
        <begin position="326"/>
        <end position="349"/>
    </location>
</feature>
<keyword evidence="7" id="KW-0406">Ion transport</keyword>
<organism evidence="18 19">
    <name type="scientific">Zootermopsis nevadensis</name>
    <name type="common">Dampwood termite</name>
    <dbReference type="NCBI Taxonomy" id="136037"/>
    <lineage>
        <taxon>Eukaryota</taxon>
        <taxon>Metazoa</taxon>
        <taxon>Ecdysozoa</taxon>
        <taxon>Arthropoda</taxon>
        <taxon>Hexapoda</taxon>
        <taxon>Insecta</taxon>
        <taxon>Pterygota</taxon>
        <taxon>Neoptera</taxon>
        <taxon>Polyneoptera</taxon>
        <taxon>Dictyoptera</taxon>
        <taxon>Blattodea</taxon>
        <taxon>Blattoidea</taxon>
        <taxon>Termitoidae</taxon>
        <taxon>Termopsidae</taxon>
        <taxon>Zootermopsis</taxon>
    </lineage>
</organism>
<dbReference type="InterPro" id="IPR019594">
    <property type="entry name" value="Glu/Gly-bd"/>
</dbReference>
<proteinExistence type="inferred from homology"/>
<dbReference type="OMA" id="RRINGEW"/>
<evidence type="ECO:0000313" key="19">
    <source>
        <dbReference type="Proteomes" id="UP000027135"/>
    </source>
</evidence>
<evidence type="ECO:0000256" key="4">
    <source>
        <dbReference type="ARBA" id="ARBA00022475"/>
    </source>
</evidence>
<keyword evidence="14" id="KW-0732">Signal</keyword>
<evidence type="ECO:0000256" key="9">
    <source>
        <dbReference type="ARBA" id="ARBA00023170"/>
    </source>
</evidence>
<keyword evidence="5 13" id="KW-0812">Transmembrane</keyword>
<dbReference type="InParanoid" id="A0A067RCL5"/>
<dbReference type="Pfam" id="PF10613">
    <property type="entry name" value="Lig_chan-Glu_bd"/>
    <property type="match status" value="1"/>
</dbReference>